<dbReference type="Proteomes" id="UP001331515">
    <property type="component" value="Unassembled WGS sequence"/>
</dbReference>
<feature type="compositionally biased region" description="Polar residues" evidence="1">
    <location>
        <begin position="30"/>
        <end position="43"/>
    </location>
</feature>
<evidence type="ECO:0000256" key="1">
    <source>
        <dbReference type="SAM" id="MobiDB-lite"/>
    </source>
</evidence>
<feature type="region of interest" description="Disordered" evidence="1">
    <location>
        <begin position="1"/>
        <end position="71"/>
    </location>
</feature>
<comment type="caution">
    <text evidence="2">The sequence shown here is derived from an EMBL/GenBank/DDBJ whole genome shotgun (WGS) entry which is preliminary data.</text>
</comment>
<proteinExistence type="predicted"/>
<keyword evidence="3" id="KW-1185">Reference proteome</keyword>
<evidence type="ECO:0000313" key="3">
    <source>
        <dbReference type="Proteomes" id="UP001331515"/>
    </source>
</evidence>
<dbReference type="AlphaFoldDB" id="A0AAN8D8G7"/>
<accession>A0AAN8D8G7</accession>
<gene>
    <name evidence="2" type="ORF">CgunFtcFv8_012362</name>
</gene>
<protein>
    <submittedName>
        <fullName evidence="2">Uncharacterized protein</fullName>
    </submittedName>
</protein>
<name>A0AAN8D8G7_CHAGU</name>
<evidence type="ECO:0000313" key="2">
    <source>
        <dbReference type="EMBL" id="KAK5917474.1"/>
    </source>
</evidence>
<dbReference type="EMBL" id="JAURVH010001526">
    <property type="protein sequence ID" value="KAK5917474.1"/>
    <property type="molecule type" value="Genomic_DNA"/>
</dbReference>
<organism evidence="2 3">
    <name type="scientific">Champsocephalus gunnari</name>
    <name type="common">Mackerel icefish</name>
    <dbReference type="NCBI Taxonomy" id="52237"/>
    <lineage>
        <taxon>Eukaryota</taxon>
        <taxon>Metazoa</taxon>
        <taxon>Chordata</taxon>
        <taxon>Craniata</taxon>
        <taxon>Vertebrata</taxon>
        <taxon>Euteleostomi</taxon>
        <taxon>Actinopterygii</taxon>
        <taxon>Neopterygii</taxon>
        <taxon>Teleostei</taxon>
        <taxon>Neoteleostei</taxon>
        <taxon>Acanthomorphata</taxon>
        <taxon>Eupercaria</taxon>
        <taxon>Perciformes</taxon>
        <taxon>Notothenioidei</taxon>
        <taxon>Channichthyidae</taxon>
        <taxon>Champsocephalus</taxon>
    </lineage>
</organism>
<sequence length="120" mass="13345">MHAKQPCTRLLAEHHAQPDRCSGTMPSPPVSNTASSPERSNAAFSRAASQHKGSHEEEEEEEEEEDEEEKEGYVSFLLYLLSSVVKAESRALWWGDTESTELLPADSRPPLLSGCRFSLD</sequence>
<reference evidence="2 3" key="1">
    <citation type="journal article" date="2023" name="Mol. Biol. Evol.">
        <title>Genomics of Secondarily Temperate Adaptation in the Only Non-Antarctic Icefish.</title>
        <authorList>
            <person name="Rivera-Colon A.G."/>
            <person name="Rayamajhi N."/>
            <person name="Minhas B.F."/>
            <person name="Madrigal G."/>
            <person name="Bilyk K.T."/>
            <person name="Yoon V."/>
            <person name="Hune M."/>
            <person name="Gregory S."/>
            <person name="Cheng C.H.C."/>
            <person name="Catchen J.M."/>
        </authorList>
    </citation>
    <scope>NUCLEOTIDE SEQUENCE [LARGE SCALE GENOMIC DNA]</scope>
    <source>
        <tissue evidence="2">White muscle</tissue>
    </source>
</reference>
<feature type="compositionally biased region" description="Acidic residues" evidence="1">
    <location>
        <begin position="56"/>
        <end position="70"/>
    </location>
</feature>